<evidence type="ECO:0000256" key="1">
    <source>
        <dbReference type="ARBA" id="ARBA00004651"/>
    </source>
</evidence>
<keyword evidence="2" id="KW-1003">Cell membrane</keyword>
<evidence type="ECO:0000256" key="6">
    <source>
        <dbReference type="SAM" id="Phobius"/>
    </source>
</evidence>
<feature type="transmembrane region" description="Helical" evidence="6">
    <location>
        <begin position="108"/>
        <end position="128"/>
    </location>
</feature>
<dbReference type="GO" id="GO:0005886">
    <property type="term" value="C:plasma membrane"/>
    <property type="evidence" value="ECO:0007669"/>
    <property type="project" value="UniProtKB-SubCell"/>
</dbReference>
<dbReference type="Pfam" id="PF01943">
    <property type="entry name" value="Polysacc_synt"/>
    <property type="match status" value="1"/>
</dbReference>
<keyword evidence="8" id="KW-1185">Reference proteome</keyword>
<feature type="transmembrane region" description="Helical" evidence="6">
    <location>
        <begin position="246"/>
        <end position="267"/>
    </location>
</feature>
<protein>
    <submittedName>
        <fullName evidence="7">Polysaccharide biosynthesis protein</fullName>
    </submittedName>
</protein>
<evidence type="ECO:0000256" key="4">
    <source>
        <dbReference type="ARBA" id="ARBA00022989"/>
    </source>
</evidence>
<dbReference type="InterPro" id="IPR002797">
    <property type="entry name" value="Polysacc_synth"/>
</dbReference>
<dbReference type="RefSeq" id="WP_167625954.1">
    <property type="nucleotide sequence ID" value="NZ_CP021059.1"/>
</dbReference>
<evidence type="ECO:0000256" key="3">
    <source>
        <dbReference type="ARBA" id="ARBA00022692"/>
    </source>
</evidence>
<comment type="subcellular location">
    <subcellularLocation>
        <location evidence="1">Cell membrane</location>
        <topology evidence="1">Multi-pass membrane protein</topology>
    </subcellularLocation>
</comment>
<sequence length="411" mass="48099">MVNRLFYLFYVIASSFVGLITLPLIDRYLSDYQLGMYALINSFFQLCIIIPNYSINATIIRFFSKYIHQSKSFINILNAYLAKFILIFILLIIAAMSFYNYISNSFKTMDIVIVILIFISFLLFKNSLSYLQSLEYKKQFTLFALTELITRLIFMVVLLIFYNHYLVPFIAMIISTTISFILSRLYLNKVIGELEESFDDDKIDSNEIQMFIKPLIMSGIFMWVLSSADQYIIDIFLGKEQTGYYLKAYIIPFQLIIIFNTAYMMYYEPIMSKYHNSNDQYNLKKERNISRLLILVYATFFILIGIFYSSDIYKIIYGSQMKEANFVFIFITIGATFWSFYKIEIYEVMLLNKVILSTTLLLIASIINIIANIVLVPKFGINGAAFSTLLSYFILYISSYIIVKRYKKGVI</sequence>
<reference evidence="7 8" key="1">
    <citation type="journal article" date="2017" name="Int. J. Syst. Evol. Microbiol.">
        <title>Macrococcus canis sp. nov., a skin bacterium associated with infections in dogs.</title>
        <authorList>
            <person name="Gobeli Brawand S."/>
            <person name="Cotting K."/>
            <person name="Gomez-Sanz E."/>
            <person name="Collaud A."/>
            <person name="Thomann A."/>
            <person name="Brodard I."/>
            <person name="Rodriguez-Campos S."/>
            <person name="Strauss C."/>
            <person name="Perreten V."/>
        </authorList>
    </citation>
    <scope>NUCLEOTIDE SEQUENCE [LARGE SCALE GENOMIC DNA]</scope>
    <source>
        <strain evidence="7 8">KM45013</strain>
    </source>
</reference>
<dbReference type="GeneID" id="35295024"/>
<feature type="transmembrane region" description="Helical" evidence="6">
    <location>
        <begin position="168"/>
        <end position="187"/>
    </location>
</feature>
<feature type="transmembrane region" description="Helical" evidence="6">
    <location>
        <begin position="7"/>
        <end position="25"/>
    </location>
</feature>
<evidence type="ECO:0000256" key="2">
    <source>
        <dbReference type="ARBA" id="ARBA00022475"/>
    </source>
</evidence>
<evidence type="ECO:0000256" key="5">
    <source>
        <dbReference type="ARBA" id="ARBA00023136"/>
    </source>
</evidence>
<feature type="transmembrane region" description="Helical" evidence="6">
    <location>
        <begin position="324"/>
        <end position="341"/>
    </location>
</feature>
<feature type="transmembrane region" description="Helical" evidence="6">
    <location>
        <begin position="208"/>
        <end position="226"/>
    </location>
</feature>
<feature type="transmembrane region" description="Helical" evidence="6">
    <location>
        <begin position="353"/>
        <end position="375"/>
    </location>
</feature>
<accession>A0A1W7AAE9</accession>
<feature type="transmembrane region" description="Helical" evidence="6">
    <location>
        <begin position="381"/>
        <end position="403"/>
    </location>
</feature>
<feature type="transmembrane region" description="Helical" evidence="6">
    <location>
        <begin position="80"/>
        <end position="102"/>
    </location>
</feature>
<dbReference type="AlphaFoldDB" id="A0A1W7AAE9"/>
<keyword evidence="4 6" id="KW-1133">Transmembrane helix</keyword>
<gene>
    <name evidence="7" type="ORF">MCCS_08910</name>
</gene>
<dbReference type="InterPro" id="IPR050833">
    <property type="entry name" value="Poly_Biosynth_Transport"/>
</dbReference>
<evidence type="ECO:0000313" key="8">
    <source>
        <dbReference type="Proteomes" id="UP000194154"/>
    </source>
</evidence>
<name>A0A1W7AAE9_9STAP</name>
<dbReference type="PANTHER" id="PTHR30250">
    <property type="entry name" value="PST FAMILY PREDICTED COLANIC ACID TRANSPORTER"/>
    <property type="match status" value="1"/>
</dbReference>
<dbReference type="PANTHER" id="PTHR30250:SF11">
    <property type="entry name" value="O-ANTIGEN TRANSPORTER-RELATED"/>
    <property type="match status" value="1"/>
</dbReference>
<dbReference type="STRING" id="1855823.MCCS_08910"/>
<evidence type="ECO:0000313" key="7">
    <source>
        <dbReference type="EMBL" id="ARQ06538.1"/>
    </source>
</evidence>
<proteinExistence type="predicted"/>
<keyword evidence="3 6" id="KW-0812">Transmembrane</keyword>
<feature type="transmembrane region" description="Helical" evidence="6">
    <location>
        <begin position="140"/>
        <end position="162"/>
    </location>
</feature>
<feature type="transmembrane region" description="Helical" evidence="6">
    <location>
        <begin position="37"/>
        <end position="59"/>
    </location>
</feature>
<dbReference type="Proteomes" id="UP000194154">
    <property type="component" value="Chromosome"/>
</dbReference>
<keyword evidence="5 6" id="KW-0472">Membrane</keyword>
<feature type="transmembrane region" description="Helical" evidence="6">
    <location>
        <begin position="288"/>
        <end position="309"/>
    </location>
</feature>
<organism evidence="7 8">
    <name type="scientific">Macrococcoides canis</name>
    <dbReference type="NCBI Taxonomy" id="1855823"/>
    <lineage>
        <taxon>Bacteria</taxon>
        <taxon>Bacillati</taxon>
        <taxon>Bacillota</taxon>
        <taxon>Bacilli</taxon>
        <taxon>Bacillales</taxon>
        <taxon>Staphylococcaceae</taxon>
        <taxon>Macrococcoides</taxon>
    </lineage>
</organism>
<dbReference type="EMBL" id="CP021059">
    <property type="protein sequence ID" value="ARQ06538.1"/>
    <property type="molecule type" value="Genomic_DNA"/>
</dbReference>
<dbReference type="KEGG" id="mcak:MCCS_08910"/>